<reference evidence="9 10" key="1">
    <citation type="submission" date="2020-08" db="EMBL/GenBank/DDBJ databases">
        <title>Genomic Encyclopedia of Type Strains, Phase IV (KMG-IV): sequencing the most valuable type-strain genomes for metagenomic binning, comparative biology and taxonomic classification.</title>
        <authorList>
            <person name="Goeker M."/>
        </authorList>
    </citation>
    <scope>NUCLEOTIDE SEQUENCE [LARGE SCALE GENOMIC DNA]</scope>
    <source>
        <strain evidence="9 10">DSM 7050</strain>
    </source>
</reference>
<feature type="transmembrane region" description="Helical" evidence="7">
    <location>
        <begin position="359"/>
        <end position="380"/>
    </location>
</feature>
<dbReference type="PROSITE" id="PS50850">
    <property type="entry name" value="MFS"/>
    <property type="match status" value="1"/>
</dbReference>
<evidence type="ECO:0000256" key="6">
    <source>
        <dbReference type="ARBA" id="ARBA00023136"/>
    </source>
</evidence>
<keyword evidence="5 7" id="KW-1133">Transmembrane helix</keyword>
<dbReference type="PANTHER" id="PTHR23513">
    <property type="entry name" value="INTEGRAL MEMBRANE EFFLUX PROTEIN-RELATED"/>
    <property type="match status" value="1"/>
</dbReference>
<dbReference type="Proteomes" id="UP000539538">
    <property type="component" value="Unassembled WGS sequence"/>
</dbReference>
<feature type="transmembrane region" description="Helical" evidence="7">
    <location>
        <begin position="296"/>
        <end position="314"/>
    </location>
</feature>
<gene>
    <name evidence="9" type="ORF">GGQ99_002368</name>
</gene>
<keyword evidence="3" id="KW-1003">Cell membrane</keyword>
<dbReference type="PANTHER" id="PTHR23513:SF11">
    <property type="entry name" value="STAPHYLOFERRIN A TRANSPORTER"/>
    <property type="match status" value="1"/>
</dbReference>
<evidence type="ECO:0000256" key="1">
    <source>
        <dbReference type="ARBA" id="ARBA00004651"/>
    </source>
</evidence>
<comment type="caution">
    <text evidence="9">The sequence shown here is derived from an EMBL/GenBank/DDBJ whole genome shotgun (WGS) entry which is preliminary data.</text>
</comment>
<comment type="subcellular location">
    <subcellularLocation>
        <location evidence="1">Cell membrane</location>
        <topology evidence="1">Multi-pass membrane protein</topology>
    </subcellularLocation>
</comment>
<organism evidence="9 10">
    <name type="scientific">Aminobacter niigataensis</name>
    <dbReference type="NCBI Taxonomy" id="83265"/>
    <lineage>
        <taxon>Bacteria</taxon>
        <taxon>Pseudomonadati</taxon>
        <taxon>Pseudomonadota</taxon>
        <taxon>Alphaproteobacteria</taxon>
        <taxon>Hyphomicrobiales</taxon>
        <taxon>Phyllobacteriaceae</taxon>
        <taxon>Aminobacter</taxon>
    </lineage>
</organism>
<feature type="transmembrane region" description="Helical" evidence="7">
    <location>
        <begin position="386"/>
        <end position="407"/>
    </location>
</feature>
<keyword evidence="2" id="KW-0813">Transport</keyword>
<keyword evidence="4 7" id="KW-0812">Transmembrane</keyword>
<dbReference type="InterPro" id="IPR010290">
    <property type="entry name" value="TM_effector"/>
</dbReference>
<evidence type="ECO:0000256" key="5">
    <source>
        <dbReference type="ARBA" id="ARBA00022989"/>
    </source>
</evidence>
<feature type="transmembrane region" description="Helical" evidence="7">
    <location>
        <begin position="182"/>
        <end position="201"/>
    </location>
</feature>
<name>A0ABR6L1D2_9HYPH</name>
<keyword evidence="10" id="KW-1185">Reference proteome</keyword>
<evidence type="ECO:0000259" key="8">
    <source>
        <dbReference type="PROSITE" id="PS50850"/>
    </source>
</evidence>
<evidence type="ECO:0000313" key="10">
    <source>
        <dbReference type="Proteomes" id="UP000539538"/>
    </source>
</evidence>
<proteinExistence type="predicted"/>
<feature type="domain" description="Major facilitator superfamily (MFS) profile" evidence="8">
    <location>
        <begin position="21"/>
        <end position="408"/>
    </location>
</feature>
<feature type="transmembrane region" description="Helical" evidence="7">
    <location>
        <begin position="54"/>
        <end position="75"/>
    </location>
</feature>
<feature type="transmembrane region" description="Helical" evidence="7">
    <location>
        <begin position="264"/>
        <end position="284"/>
    </location>
</feature>
<evidence type="ECO:0000313" key="9">
    <source>
        <dbReference type="EMBL" id="MBB4650613.1"/>
    </source>
</evidence>
<dbReference type="CDD" id="cd06173">
    <property type="entry name" value="MFS_MefA_like"/>
    <property type="match status" value="1"/>
</dbReference>
<evidence type="ECO:0000256" key="7">
    <source>
        <dbReference type="SAM" id="Phobius"/>
    </source>
</evidence>
<evidence type="ECO:0000256" key="2">
    <source>
        <dbReference type="ARBA" id="ARBA00022448"/>
    </source>
</evidence>
<dbReference type="Pfam" id="PF05977">
    <property type="entry name" value="MFS_3"/>
    <property type="match status" value="1"/>
</dbReference>
<dbReference type="InterPro" id="IPR036259">
    <property type="entry name" value="MFS_trans_sf"/>
</dbReference>
<feature type="transmembrane region" description="Helical" evidence="7">
    <location>
        <begin position="320"/>
        <end position="338"/>
    </location>
</feature>
<evidence type="ECO:0000256" key="3">
    <source>
        <dbReference type="ARBA" id="ARBA00022475"/>
    </source>
</evidence>
<dbReference type="SUPFAM" id="SSF103473">
    <property type="entry name" value="MFS general substrate transporter"/>
    <property type="match status" value="1"/>
</dbReference>
<dbReference type="InterPro" id="IPR020846">
    <property type="entry name" value="MFS_dom"/>
</dbReference>
<dbReference type="Gene3D" id="1.20.1250.20">
    <property type="entry name" value="MFS general substrate transporter like domains"/>
    <property type="match status" value="1"/>
</dbReference>
<evidence type="ECO:0000256" key="4">
    <source>
        <dbReference type="ARBA" id="ARBA00022692"/>
    </source>
</evidence>
<keyword evidence="6 7" id="KW-0472">Membrane</keyword>
<accession>A0ABR6L1D2</accession>
<feature type="transmembrane region" description="Helical" evidence="7">
    <location>
        <begin position="222"/>
        <end position="244"/>
    </location>
</feature>
<protein>
    <submittedName>
        <fullName evidence="9">MFS family arabinose efflux permease</fullName>
    </submittedName>
</protein>
<sequence length="412" mass="44037">MQPFFRGPGRLRFLASLRHRNYRLLWVGTLISHTGDWLDQIALNWLVLEQTGSVFYLGIVNLCRGLPILLCTLIGGAVADRMERRKLMMITQTTSMVLASVLAAMVLSGHAPLWGILVIATMRGMVISFNLPARHSLISDLVPREDLPNAVALNSMTMNLTKVIGPLLSGLIIAFFGTAVCFVINAISFLAVLVTLAAMRFPPSMKLPPNPESLAASIASGLRFVGGNTVILLLVLISVVPTFFGQPYINLLAVFAYQVFQSGPVGLGVLTASAAFGSVLGALLMANFAGLLQRGAIMLSLLVGFGVALGVFALNPYEFAAPMILLFAGALFMSYNATHATLLQLTVPDEYRGRVLSTLFLNRGLVSMGTAASATVASLLGPRVAFLIMAGSIVVFGLALLSFAPSIRRLRV</sequence>
<dbReference type="EMBL" id="JACHOT010000002">
    <property type="protein sequence ID" value="MBB4650613.1"/>
    <property type="molecule type" value="Genomic_DNA"/>
</dbReference>
<dbReference type="RefSeq" id="WP_183262665.1">
    <property type="nucleotide sequence ID" value="NZ_BAAAVZ010000002.1"/>
</dbReference>